<dbReference type="InterPro" id="IPR029058">
    <property type="entry name" value="AB_hydrolase_fold"/>
</dbReference>
<feature type="transmembrane region" description="Helical" evidence="3">
    <location>
        <begin position="12"/>
        <end position="30"/>
    </location>
</feature>
<organism evidence="4 5">
    <name type="scientific">Batillaria attramentaria</name>
    <dbReference type="NCBI Taxonomy" id="370345"/>
    <lineage>
        <taxon>Eukaryota</taxon>
        <taxon>Metazoa</taxon>
        <taxon>Spiralia</taxon>
        <taxon>Lophotrochozoa</taxon>
        <taxon>Mollusca</taxon>
        <taxon>Gastropoda</taxon>
        <taxon>Caenogastropoda</taxon>
        <taxon>Sorbeoconcha</taxon>
        <taxon>Cerithioidea</taxon>
        <taxon>Batillariidae</taxon>
        <taxon>Batillaria</taxon>
    </lineage>
</organism>
<gene>
    <name evidence="4" type="ORF">BaRGS_00021483</name>
</gene>
<keyword evidence="5" id="KW-1185">Reference proteome</keyword>
<dbReference type="SUPFAM" id="SSF53474">
    <property type="entry name" value="alpha/beta-Hydrolases"/>
    <property type="match status" value="1"/>
</dbReference>
<evidence type="ECO:0000313" key="5">
    <source>
        <dbReference type="Proteomes" id="UP001519460"/>
    </source>
</evidence>
<comment type="subcellular location">
    <subcellularLocation>
        <location evidence="1">Cytoplasm</location>
    </subcellularLocation>
</comment>
<evidence type="ECO:0000256" key="3">
    <source>
        <dbReference type="SAM" id="Phobius"/>
    </source>
</evidence>
<sequence>MAPSGLTLNKPVAITFLVLVGGGIILYKYYGKTSATAPPANILDVNKEAQPASVQELDVMKLPDFPPVSADQLKSVQIEKGEMTVSAGGKEFKIYYQKSVPSGPPKLTVLLLHGQAFSSDNWVEIHTLQYLASWGYRAVAVDLPGGSKSRAKDTQLGDITKADFLGALVTAVEKGLKPVIISPSMSGSFALPYLFQDPSLSSQRAVGYVPVAPAGAGSYTDKYPQSQLPTLIVYGTKDPAGPNTKDSLKLLPRSQIVPIPEAGHPCYIDKPDLFHKALYNFLKDLKNT</sequence>
<keyword evidence="3" id="KW-1133">Transmembrane helix</keyword>
<dbReference type="Gene3D" id="3.40.50.1820">
    <property type="entry name" value="alpha/beta hydrolase"/>
    <property type="match status" value="1"/>
</dbReference>
<evidence type="ECO:0000256" key="2">
    <source>
        <dbReference type="ARBA" id="ARBA00022490"/>
    </source>
</evidence>
<dbReference type="GO" id="GO:0005737">
    <property type="term" value="C:cytoplasm"/>
    <property type="evidence" value="ECO:0007669"/>
    <property type="project" value="UniProtKB-SubCell"/>
</dbReference>
<keyword evidence="2" id="KW-0963">Cytoplasm</keyword>
<name>A0ABD0KKE6_9CAEN</name>
<dbReference type="PANTHER" id="PTHR46197">
    <property type="entry name" value="PROTEIN ABHD14B-LIKE"/>
    <property type="match status" value="1"/>
</dbReference>
<proteinExistence type="predicted"/>
<comment type="caution">
    <text evidence="4">The sequence shown here is derived from an EMBL/GenBank/DDBJ whole genome shotgun (WGS) entry which is preliminary data.</text>
</comment>
<evidence type="ECO:0008006" key="6">
    <source>
        <dbReference type="Google" id="ProtNLM"/>
    </source>
</evidence>
<protein>
    <recommendedName>
        <fullName evidence="6">AB hydrolase-1 domain-containing protein</fullName>
    </recommendedName>
</protein>
<evidence type="ECO:0000256" key="1">
    <source>
        <dbReference type="ARBA" id="ARBA00004496"/>
    </source>
</evidence>
<accession>A0ABD0KKE6</accession>
<keyword evidence="3" id="KW-0812">Transmembrane</keyword>
<evidence type="ECO:0000313" key="4">
    <source>
        <dbReference type="EMBL" id="KAK7487255.1"/>
    </source>
</evidence>
<dbReference type="Proteomes" id="UP001519460">
    <property type="component" value="Unassembled WGS sequence"/>
</dbReference>
<keyword evidence="3" id="KW-0472">Membrane</keyword>
<reference evidence="4 5" key="1">
    <citation type="journal article" date="2023" name="Sci. Data">
        <title>Genome assembly of the Korean intertidal mud-creeper Batillaria attramentaria.</title>
        <authorList>
            <person name="Patra A.K."/>
            <person name="Ho P.T."/>
            <person name="Jun S."/>
            <person name="Lee S.J."/>
            <person name="Kim Y."/>
            <person name="Won Y.J."/>
        </authorList>
    </citation>
    <scope>NUCLEOTIDE SEQUENCE [LARGE SCALE GENOMIC DNA]</scope>
    <source>
        <strain evidence="4">Wonlab-2016</strain>
    </source>
</reference>
<dbReference type="PANTHER" id="PTHR46197:SF3">
    <property type="entry name" value="AB HYDROLASE-1 DOMAIN-CONTAINING PROTEIN"/>
    <property type="match status" value="1"/>
</dbReference>
<dbReference type="EMBL" id="JACVVK020000167">
    <property type="protein sequence ID" value="KAK7487255.1"/>
    <property type="molecule type" value="Genomic_DNA"/>
</dbReference>
<dbReference type="AlphaFoldDB" id="A0ABD0KKE6"/>